<dbReference type="InterPro" id="IPR016102">
    <property type="entry name" value="Succinyl-CoA_synth-like"/>
</dbReference>
<keyword evidence="11" id="KW-0808">Transferase</keyword>
<evidence type="ECO:0000256" key="5">
    <source>
        <dbReference type="ARBA" id="ARBA00011881"/>
    </source>
</evidence>
<dbReference type="FunFam" id="1.10.230.10:FF:000005">
    <property type="entry name" value="ATP-citrate synthase subunit 1"/>
    <property type="match status" value="1"/>
</dbReference>
<dbReference type="InterPro" id="IPR014608">
    <property type="entry name" value="ATP-citrate_synthase"/>
</dbReference>
<feature type="domain" description="ATP-citrate synthase/succinyl-CoA ligase C-terminal" evidence="30">
    <location>
        <begin position="727"/>
        <end position="851"/>
    </location>
</feature>
<accession>A0A0L0SNE0</accession>
<evidence type="ECO:0000256" key="27">
    <source>
        <dbReference type="ARBA" id="ARBA00093367"/>
    </source>
</evidence>
<dbReference type="GO" id="GO:0046872">
    <property type="term" value="F:metal ion binding"/>
    <property type="evidence" value="ECO:0007669"/>
    <property type="project" value="UniProtKB-KW"/>
</dbReference>
<evidence type="ECO:0000259" key="31">
    <source>
        <dbReference type="Pfam" id="PF02629"/>
    </source>
</evidence>
<dbReference type="GO" id="GO:0003878">
    <property type="term" value="F:ATP citrate synthase activity"/>
    <property type="evidence" value="ECO:0007669"/>
    <property type="project" value="UniProtKB-EC"/>
</dbReference>
<dbReference type="Pfam" id="PF02629">
    <property type="entry name" value="CoA_binding"/>
    <property type="match status" value="1"/>
</dbReference>
<dbReference type="InterPro" id="IPR056749">
    <property type="entry name" value="Citrate_synth_N"/>
</dbReference>
<evidence type="ECO:0000256" key="15">
    <source>
        <dbReference type="ARBA" id="ARBA00022842"/>
    </source>
</evidence>
<evidence type="ECO:0000259" key="33">
    <source>
        <dbReference type="Pfam" id="PF24948"/>
    </source>
</evidence>
<evidence type="ECO:0000256" key="8">
    <source>
        <dbReference type="ARBA" id="ARBA00022499"/>
    </source>
</evidence>
<comment type="subcellular location">
    <subcellularLocation>
        <location evidence="2">Cytoplasm</location>
        <location evidence="2">Cytosol</location>
    </subcellularLocation>
</comment>
<comment type="subunit">
    <text evidence="24">Composed of two subunits.</text>
</comment>
<keyword evidence="13" id="KW-0547">Nucleotide-binding</keyword>
<dbReference type="PROSITE" id="PS00399">
    <property type="entry name" value="SUCCINYL_COA_LIG_2"/>
    <property type="match status" value="1"/>
</dbReference>
<gene>
    <name evidence="34" type="ORF">AMAG_08976</name>
</gene>
<evidence type="ECO:0000256" key="23">
    <source>
        <dbReference type="ARBA" id="ARBA00060724"/>
    </source>
</evidence>
<comment type="cofactor">
    <cofactor evidence="1">
        <name>Mg(2+)</name>
        <dbReference type="ChEBI" id="CHEBI:18420"/>
    </cofactor>
</comment>
<protein>
    <recommendedName>
        <fullName evidence="6">ATP citrate synthase</fullName>
        <ecNumber evidence="6">2.3.3.8</ecNumber>
    </recommendedName>
    <alternativeName>
        <fullName evidence="19">ATP-citrate (pro-S-)-lyase</fullName>
    </alternativeName>
    <alternativeName>
        <fullName evidence="25">ATP-citrate (pro-S-)-lyase 1</fullName>
    </alternativeName>
    <alternativeName>
        <fullName evidence="20">Citrate cleavage enzyme</fullName>
    </alternativeName>
    <alternativeName>
        <fullName evidence="26">Citrate cleavage enzyme subunit 1</fullName>
    </alternativeName>
</protein>
<name>A0A0L0SNE0_ALLM3</name>
<dbReference type="PANTHER" id="PTHR23118:SF42">
    <property type="entry name" value="ATP-CITRATE SYNTHASE"/>
    <property type="match status" value="1"/>
</dbReference>
<dbReference type="InterPro" id="IPR036291">
    <property type="entry name" value="NAD(P)-bd_dom_sf"/>
</dbReference>
<keyword evidence="15" id="KW-0460">Magnesium</keyword>
<keyword evidence="12" id="KW-0479">Metal-binding</keyword>
<keyword evidence="35" id="KW-1185">Reference proteome</keyword>
<keyword evidence="14" id="KW-0067">ATP-binding</keyword>
<evidence type="ECO:0000256" key="25">
    <source>
        <dbReference type="ARBA" id="ARBA00076189"/>
    </source>
</evidence>
<proteinExistence type="inferred from homology"/>
<comment type="catalytic activity">
    <reaction evidence="21">
        <text>oxaloacetate + acetyl-CoA + ADP + phosphate = citrate + ATP + CoA</text>
        <dbReference type="Rhea" id="RHEA:21160"/>
        <dbReference type="ChEBI" id="CHEBI:16452"/>
        <dbReference type="ChEBI" id="CHEBI:16947"/>
        <dbReference type="ChEBI" id="CHEBI:30616"/>
        <dbReference type="ChEBI" id="CHEBI:43474"/>
        <dbReference type="ChEBI" id="CHEBI:57287"/>
        <dbReference type="ChEBI" id="CHEBI:57288"/>
        <dbReference type="ChEBI" id="CHEBI:456216"/>
        <dbReference type="EC" id="2.3.3.8"/>
    </reaction>
</comment>
<comment type="function">
    <text evidence="22">Catalyzes the formation of cytosolic acetyl-CoA, which is mainly used for the biosynthesis of fatty acids and sterols.</text>
</comment>
<keyword evidence="10" id="KW-0597">Phosphoprotein</keyword>
<comment type="subunit">
    <text evidence="5">Homotetramer.</text>
</comment>
<dbReference type="FunFam" id="3.40.50.261:FF:000004">
    <property type="entry name" value="ATP-citrate synthase subunit"/>
    <property type="match status" value="1"/>
</dbReference>
<comment type="function">
    <text evidence="27">Catalyzes the cleavage of citrate into oxaloacetate and acetyl-CoA, the latter serving as common substrate in multiple biochemical reactions in protein, carbohydrate and lipid metabolism.</text>
</comment>
<feature type="domain" description="ATP-citrate synthase citrate-binding" evidence="32">
    <location>
        <begin position="306"/>
        <end position="483"/>
    </location>
</feature>
<dbReference type="Pfam" id="PF24948">
    <property type="entry name" value="Citrate_synth_N"/>
    <property type="match status" value="1"/>
</dbReference>
<dbReference type="PIRSF" id="PIRSF036511">
    <property type="entry name" value="ATP_citrt_syn"/>
    <property type="match status" value="1"/>
</dbReference>
<evidence type="ECO:0000256" key="17">
    <source>
        <dbReference type="ARBA" id="ARBA00022990"/>
    </source>
</evidence>
<evidence type="ECO:0000256" key="24">
    <source>
        <dbReference type="ARBA" id="ARBA00062455"/>
    </source>
</evidence>
<dbReference type="SUPFAM" id="SSF51735">
    <property type="entry name" value="NAD(P)-binding Rossmann-fold domains"/>
    <property type="match status" value="1"/>
</dbReference>
<evidence type="ECO:0000256" key="1">
    <source>
        <dbReference type="ARBA" id="ARBA00001946"/>
    </source>
</evidence>
<evidence type="ECO:0000256" key="9">
    <source>
        <dbReference type="ARBA" id="ARBA00022516"/>
    </source>
</evidence>
<organism evidence="34 35">
    <name type="scientific">Allomyces macrogynus (strain ATCC 38327)</name>
    <name type="common">Allomyces javanicus var. macrogynus</name>
    <dbReference type="NCBI Taxonomy" id="578462"/>
    <lineage>
        <taxon>Eukaryota</taxon>
        <taxon>Fungi</taxon>
        <taxon>Fungi incertae sedis</taxon>
        <taxon>Blastocladiomycota</taxon>
        <taxon>Blastocladiomycetes</taxon>
        <taxon>Blastocladiales</taxon>
        <taxon>Blastocladiaceae</taxon>
        <taxon>Allomyces</taxon>
    </lineage>
</organism>
<dbReference type="InterPro" id="IPR033847">
    <property type="entry name" value="Citrt_syn/SCS-alpha_CS"/>
</dbReference>
<evidence type="ECO:0000256" key="19">
    <source>
        <dbReference type="ARBA" id="ARBA00030151"/>
    </source>
</evidence>
<dbReference type="Pfam" id="PF00549">
    <property type="entry name" value="Ligase_CoA"/>
    <property type="match status" value="1"/>
</dbReference>
<dbReference type="Gene3D" id="3.30.470.110">
    <property type="match status" value="1"/>
</dbReference>
<evidence type="ECO:0000313" key="34">
    <source>
        <dbReference type="EMBL" id="KNE63915.1"/>
    </source>
</evidence>
<dbReference type="EMBL" id="GG745343">
    <property type="protein sequence ID" value="KNE63915.1"/>
    <property type="molecule type" value="Genomic_DNA"/>
</dbReference>
<dbReference type="InterPro" id="IPR003781">
    <property type="entry name" value="CoA-bd"/>
</dbReference>
<comment type="similarity">
    <text evidence="3">In the C-terminal section; belongs to the succinate/malate CoA ligase alpha subunit family.</text>
</comment>
<dbReference type="GO" id="GO:0006101">
    <property type="term" value="P:citrate metabolic process"/>
    <property type="evidence" value="ECO:0007669"/>
    <property type="project" value="InterPro"/>
</dbReference>
<evidence type="ECO:0000259" key="32">
    <source>
        <dbReference type="Pfam" id="PF16114"/>
    </source>
</evidence>
<dbReference type="PROSITE" id="PS01216">
    <property type="entry name" value="SUCCINYL_COA_LIG_1"/>
    <property type="match status" value="1"/>
</dbReference>
<dbReference type="GO" id="GO:0006085">
    <property type="term" value="P:acetyl-CoA biosynthetic process"/>
    <property type="evidence" value="ECO:0007669"/>
    <property type="project" value="InterPro"/>
</dbReference>
<feature type="domain" description="CoA-binding" evidence="31">
    <location>
        <begin position="562"/>
        <end position="667"/>
    </location>
</feature>
<dbReference type="InterPro" id="IPR002020">
    <property type="entry name" value="Citrate_synthase"/>
</dbReference>
<evidence type="ECO:0000256" key="29">
    <source>
        <dbReference type="SAM" id="MobiDB-lite"/>
    </source>
</evidence>
<keyword evidence="8" id="KW-1017">Isopeptide bond</keyword>
<keyword evidence="17" id="KW-0007">Acetylation</keyword>
<dbReference type="Pfam" id="PF16114">
    <property type="entry name" value="Citrate_bind"/>
    <property type="match status" value="1"/>
</dbReference>
<evidence type="ECO:0000259" key="30">
    <source>
        <dbReference type="Pfam" id="PF00549"/>
    </source>
</evidence>
<dbReference type="SUPFAM" id="SSF48256">
    <property type="entry name" value="Citrate synthase"/>
    <property type="match status" value="1"/>
</dbReference>
<dbReference type="InterPro" id="IPR017440">
    <property type="entry name" value="Cit_synth/succinyl-CoA_lig_AS"/>
</dbReference>
<dbReference type="Gene3D" id="1.10.230.10">
    <property type="entry name" value="Cytochrome P450-Terp, domain 2"/>
    <property type="match status" value="1"/>
</dbReference>
<dbReference type="InterPro" id="IPR036969">
    <property type="entry name" value="Citrate_synthase_sf"/>
</dbReference>
<evidence type="ECO:0000256" key="10">
    <source>
        <dbReference type="ARBA" id="ARBA00022553"/>
    </source>
</evidence>
<dbReference type="FunFam" id="3.40.50.720:FF:000024">
    <property type="entry name" value="Probable ATP-citrate synthase"/>
    <property type="match status" value="1"/>
</dbReference>
<dbReference type="Gene3D" id="3.40.50.261">
    <property type="entry name" value="Succinyl-CoA synthetase domains"/>
    <property type="match status" value="2"/>
</dbReference>
<dbReference type="PRINTS" id="PR01798">
    <property type="entry name" value="SCOASYNTHASE"/>
</dbReference>
<evidence type="ECO:0000256" key="28">
    <source>
        <dbReference type="PIRSR" id="PIRSR036511-1"/>
    </source>
</evidence>
<dbReference type="OMA" id="AIYSERC"/>
<evidence type="ECO:0000256" key="11">
    <source>
        <dbReference type="ARBA" id="ARBA00022679"/>
    </source>
</evidence>
<dbReference type="CDD" id="cd06100">
    <property type="entry name" value="CCL_ACL-C"/>
    <property type="match status" value="1"/>
</dbReference>
<reference evidence="35" key="2">
    <citation type="submission" date="2009-11" db="EMBL/GenBank/DDBJ databases">
        <title>The Genome Sequence of Allomyces macrogynus strain ATCC 38327.</title>
        <authorList>
            <consortium name="The Broad Institute Genome Sequencing Platform"/>
            <person name="Russ C."/>
            <person name="Cuomo C."/>
            <person name="Shea T."/>
            <person name="Young S.K."/>
            <person name="Zeng Q."/>
            <person name="Koehrsen M."/>
            <person name="Haas B."/>
            <person name="Borodovsky M."/>
            <person name="Guigo R."/>
            <person name="Alvarado L."/>
            <person name="Berlin A."/>
            <person name="Borenstein D."/>
            <person name="Chen Z."/>
            <person name="Engels R."/>
            <person name="Freedman E."/>
            <person name="Gellesch M."/>
            <person name="Goldberg J."/>
            <person name="Griggs A."/>
            <person name="Gujja S."/>
            <person name="Heiman D."/>
            <person name="Hepburn T."/>
            <person name="Howarth C."/>
            <person name="Jen D."/>
            <person name="Larson L."/>
            <person name="Lewis B."/>
            <person name="Mehta T."/>
            <person name="Park D."/>
            <person name="Pearson M."/>
            <person name="Roberts A."/>
            <person name="Saif S."/>
            <person name="Shenoy N."/>
            <person name="Sisk P."/>
            <person name="Stolte C."/>
            <person name="Sykes S."/>
            <person name="Walk T."/>
            <person name="White J."/>
            <person name="Yandava C."/>
            <person name="Burger G."/>
            <person name="Gray M.W."/>
            <person name="Holland P.W.H."/>
            <person name="King N."/>
            <person name="Lang F.B.F."/>
            <person name="Roger A.J."/>
            <person name="Ruiz-Trillo I."/>
            <person name="Lander E."/>
            <person name="Nusbaum C."/>
        </authorList>
    </citation>
    <scope>NUCLEOTIDE SEQUENCE [LARGE SCALE GENOMIC DNA]</scope>
    <source>
        <strain evidence="35">ATCC 38327</strain>
    </source>
</reference>
<dbReference type="GO" id="GO:0005829">
    <property type="term" value="C:cytosol"/>
    <property type="evidence" value="ECO:0007669"/>
    <property type="project" value="UniProtKB-SubCell"/>
</dbReference>
<feature type="region of interest" description="Disordered" evidence="29">
    <location>
        <begin position="500"/>
        <end position="528"/>
    </location>
</feature>
<evidence type="ECO:0000313" key="35">
    <source>
        <dbReference type="Proteomes" id="UP000054350"/>
    </source>
</evidence>
<dbReference type="GO" id="GO:0005524">
    <property type="term" value="F:ATP binding"/>
    <property type="evidence" value="ECO:0007669"/>
    <property type="project" value="UniProtKB-KW"/>
</dbReference>
<dbReference type="InterPro" id="IPR016143">
    <property type="entry name" value="Citrate_synth-like_sm_a-sub"/>
</dbReference>
<evidence type="ECO:0000256" key="14">
    <source>
        <dbReference type="ARBA" id="ARBA00022840"/>
    </source>
</evidence>
<dbReference type="AlphaFoldDB" id="A0A0L0SNE0"/>
<dbReference type="InterPro" id="IPR032263">
    <property type="entry name" value="Citrate-bd"/>
</dbReference>
<dbReference type="EC" id="2.3.3.8" evidence="6"/>
<keyword evidence="18" id="KW-0443">Lipid metabolism</keyword>
<dbReference type="GO" id="GO:0006633">
    <property type="term" value="P:fatty acid biosynthetic process"/>
    <property type="evidence" value="ECO:0007669"/>
    <property type="project" value="TreeGrafter"/>
</dbReference>
<evidence type="ECO:0000256" key="6">
    <source>
        <dbReference type="ARBA" id="ARBA00012639"/>
    </source>
</evidence>
<dbReference type="Gene3D" id="3.40.50.720">
    <property type="entry name" value="NAD(P)-binding Rossmann-like Domain"/>
    <property type="match status" value="1"/>
</dbReference>
<dbReference type="Proteomes" id="UP000054350">
    <property type="component" value="Unassembled WGS sequence"/>
</dbReference>
<evidence type="ECO:0000256" key="22">
    <source>
        <dbReference type="ARBA" id="ARBA00054002"/>
    </source>
</evidence>
<dbReference type="STRING" id="578462.A0A0L0SNE0"/>
<dbReference type="eggNOG" id="KOG1254">
    <property type="taxonomic scope" value="Eukaryota"/>
</dbReference>
<feature type="domain" description="ATP-citrate synthase ATP-grasp" evidence="33">
    <location>
        <begin position="2"/>
        <end position="265"/>
    </location>
</feature>
<keyword evidence="9" id="KW-0444">Lipid biosynthesis</keyword>
<evidence type="ECO:0000256" key="7">
    <source>
        <dbReference type="ARBA" id="ARBA00022490"/>
    </source>
</evidence>
<dbReference type="InterPro" id="IPR005811">
    <property type="entry name" value="SUCC_ACL_C"/>
</dbReference>
<dbReference type="FunFam" id="3.40.50.261:FF:000003">
    <property type="entry name" value="ATP-citrate synthase subunit"/>
    <property type="match status" value="1"/>
</dbReference>
<dbReference type="Pfam" id="PF00285">
    <property type="entry name" value="Citrate_synt"/>
    <property type="match status" value="1"/>
</dbReference>
<evidence type="ECO:0000256" key="18">
    <source>
        <dbReference type="ARBA" id="ARBA00023098"/>
    </source>
</evidence>
<dbReference type="EMBL" id="GG745343">
    <property type="protein sequence ID" value="KNE63916.1"/>
    <property type="molecule type" value="Genomic_DNA"/>
</dbReference>
<evidence type="ECO:0000256" key="12">
    <source>
        <dbReference type="ARBA" id="ARBA00022723"/>
    </source>
</evidence>
<evidence type="ECO:0000256" key="2">
    <source>
        <dbReference type="ARBA" id="ARBA00004514"/>
    </source>
</evidence>
<reference evidence="34 35" key="1">
    <citation type="submission" date="2009-11" db="EMBL/GenBank/DDBJ databases">
        <title>Annotation of Allomyces macrogynus ATCC 38327.</title>
        <authorList>
            <consortium name="The Broad Institute Genome Sequencing Platform"/>
            <person name="Russ C."/>
            <person name="Cuomo C."/>
            <person name="Burger G."/>
            <person name="Gray M.W."/>
            <person name="Holland P.W.H."/>
            <person name="King N."/>
            <person name="Lang F.B.F."/>
            <person name="Roger A.J."/>
            <person name="Ruiz-Trillo I."/>
            <person name="Young S.K."/>
            <person name="Zeng Q."/>
            <person name="Gargeya S."/>
            <person name="Fitzgerald M."/>
            <person name="Haas B."/>
            <person name="Abouelleil A."/>
            <person name="Alvarado L."/>
            <person name="Arachchi H.M."/>
            <person name="Berlin A."/>
            <person name="Chapman S.B."/>
            <person name="Gearin G."/>
            <person name="Goldberg J."/>
            <person name="Griggs A."/>
            <person name="Gujja S."/>
            <person name="Hansen M."/>
            <person name="Heiman D."/>
            <person name="Howarth C."/>
            <person name="Larimer J."/>
            <person name="Lui A."/>
            <person name="MacDonald P.J.P."/>
            <person name="McCowen C."/>
            <person name="Montmayeur A."/>
            <person name="Murphy C."/>
            <person name="Neiman D."/>
            <person name="Pearson M."/>
            <person name="Priest M."/>
            <person name="Roberts A."/>
            <person name="Saif S."/>
            <person name="Shea T."/>
            <person name="Sisk P."/>
            <person name="Stolte C."/>
            <person name="Sykes S."/>
            <person name="Wortman J."/>
            <person name="Nusbaum C."/>
            <person name="Birren B."/>
        </authorList>
    </citation>
    <scope>NUCLEOTIDE SEQUENCE [LARGE SCALE GENOMIC DNA]</scope>
    <source>
        <strain evidence="34 35">ATCC 38327</strain>
    </source>
</reference>
<evidence type="ECO:0000256" key="13">
    <source>
        <dbReference type="ARBA" id="ARBA00022741"/>
    </source>
</evidence>
<dbReference type="VEuPathDB" id="FungiDB:AMAG_08976"/>
<comment type="similarity">
    <text evidence="23">Belongs to the succinate/malate CoA ligase alpha subunit family.</text>
</comment>
<evidence type="ECO:0000256" key="4">
    <source>
        <dbReference type="ARBA" id="ARBA00010719"/>
    </source>
</evidence>
<evidence type="ECO:0000256" key="20">
    <source>
        <dbReference type="ARBA" id="ARBA00030982"/>
    </source>
</evidence>
<dbReference type="SUPFAM" id="SSF56059">
    <property type="entry name" value="Glutathione synthetase ATP-binding domain-like"/>
    <property type="match status" value="1"/>
</dbReference>
<evidence type="ECO:0000256" key="21">
    <source>
        <dbReference type="ARBA" id="ARBA00047593"/>
    </source>
</evidence>
<dbReference type="OrthoDB" id="3261737at2759"/>
<keyword evidence="7" id="KW-0963">Cytoplasm</keyword>
<evidence type="ECO:0000256" key="3">
    <source>
        <dbReference type="ARBA" id="ARBA00005899"/>
    </source>
</evidence>
<keyword evidence="16" id="KW-0832">Ubl conjugation</keyword>
<evidence type="ECO:0000256" key="26">
    <source>
        <dbReference type="ARBA" id="ARBA00083544"/>
    </source>
</evidence>
<feature type="compositionally biased region" description="Low complexity" evidence="29">
    <location>
        <begin position="519"/>
        <end position="528"/>
    </location>
</feature>
<dbReference type="PANTHER" id="PTHR23118">
    <property type="entry name" value="ATP-CITRATE SYNTHASE"/>
    <property type="match status" value="1"/>
</dbReference>
<feature type="active site" description="Tele-phosphohistidine intermediate" evidence="28">
    <location>
        <position position="827"/>
    </location>
</feature>
<sequence>MSAKAIREFHGKHVLAYHLSRAPLPTGAVVAQNFDPAALGHPLLATVSVPTVYTSESERVAVVSQALDRAAAVHPWVKTEKLVVKPDMLIKRRGKAGLLGLNLNWDNARKWVIERAGKPCQVEHTSGVLTHFLIERFIPHQGPEEHYVCIQATRQGDLIYYSTKGGVDIGDVDAHARRILVPVLAAYPDVAVRTELLADVADNHTKAVLAEFIARLYAVYADCQFTYLEINPLVVIRKGETVEIHYLDLAAKLDQTAEFECGTKWSKALGQAPELVRRAANATPGSPTTVDDLTGPPIEFPAPFGREMTKEEAYIAELDAKTGASLKLTVLNPHGKIWTMVAGGGASVVYSDAIAALGYAHELANYGEYSGAPTETQTYEYARTVLDLMTRGAPRKDGKVLIVGGGIANFTNVASTFKGIARALGEFQKLLQAHQVRVFVRRAGPNWQEGLKLIRQLAATLGIEMHVFGPETHITAIVPLALTGKMPSLDGAPELQGASRASYDPLGAAPKTAASSPTVEAAKPPGAVAKPVEVARGPKGTAHFPDAHAAVPAASRDAPFTNRTRAFVYGMQPRAVQGMLDFDFMCQRSVPSVAAMIYPFGGSHVQKFYWGTQETLVPVFQSVVAAVKEHPEVDTVVNFASCRSVYDSTLELLKCPQIKTIAIIAEGVPERRARQLLHAAAEKGVLIIGPATVGGIKPGCFKIGNTGGMMDNIVASKLYRPGSVAYVSKSGGMSNELNNIISRTTNGVYEGVAIGGDRYPGSTFIDHLRRFQHDPNVAIMVLLGEVGGVEEYEIAKAVKSGEITKPVVAWCIGTCASMFTTEVQFGHAGALANSDSETAVAKNRALKEAGVYVPDTFEAMPAVLHRVYTELVNKGTIVPQPEPEVPKIPLDYSWAQELGLIRKPAAFVSTICDDRGQELLYAGMPISDVFKQNIGIGGVVSLLWFKRRLPDYACKFIEMVLMLTADHGPAVSGAHNTIVTARAGKDLVSSICAGLLTIGERFGGALDGAADQFSSAYDRSLTPRAFVDSMRKQNKLILGIGHKIKSRTNPDLRVEIIKEYAKKSFPATPILDYAEAVEAITTSKKDNLILNVDGAIGVLFVDLLRYSGAFTRDEADEVLKIGTLNGLFVLGRSIGFIGHFLDQKRLKQGLYRHPWDDISYLVGQDESARILASAAGTS</sequence>
<comment type="similarity">
    <text evidence="4">In the N-terminal section; belongs to the succinate/malate CoA ligase beta subunit family.</text>
</comment>
<dbReference type="SUPFAM" id="SSF52210">
    <property type="entry name" value="Succinyl-CoA synthetase domains"/>
    <property type="match status" value="1"/>
</dbReference>
<evidence type="ECO:0000256" key="16">
    <source>
        <dbReference type="ARBA" id="ARBA00022843"/>
    </source>
</evidence>